<feature type="region of interest" description="Disordered" evidence="1">
    <location>
        <begin position="1"/>
        <end position="21"/>
    </location>
</feature>
<organism evidence="2 3">
    <name type="scientific">Microbacterium paludicola</name>
    <dbReference type="NCBI Taxonomy" id="300019"/>
    <lineage>
        <taxon>Bacteria</taxon>
        <taxon>Bacillati</taxon>
        <taxon>Actinomycetota</taxon>
        <taxon>Actinomycetes</taxon>
        <taxon>Micrococcales</taxon>
        <taxon>Microbacteriaceae</taxon>
        <taxon>Microbacterium</taxon>
    </lineage>
</organism>
<keyword evidence="3" id="KW-1185">Reference proteome</keyword>
<evidence type="ECO:0000256" key="1">
    <source>
        <dbReference type="SAM" id="MobiDB-lite"/>
    </source>
</evidence>
<evidence type="ECO:0000313" key="3">
    <source>
        <dbReference type="Proteomes" id="UP001260188"/>
    </source>
</evidence>
<proteinExistence type="predicted"/>
<dbReference type="PROSITE" id="PS51318">
    <property type="entry name" value="TAT"/>
    <property type="match status" value="1"/>
</dbReference>
<sequence length="223" mass="22052">MSLTDGPADNAPEITPAPDAGVNRRTLMKGVAWAAPVIALSVAAPLASASVQNAGLAWTDDETGLLSLRVLDGASAVQAGALITVPTQFTITNGAGAIDDTATITIVVGRPTGLNLPVGRARGFGVATLGGTDVAAQNAVSYNTLLGARVGFPVTTLVTTRAVSVPSNGTLSIPVEFGLSGSNSGIAVSALATFPVTLTVAFASGPTYQAQTSISVPLGAGIL</sequence>
<evidence type="ECO:0008006" key="4">
    <source>
        <dbReference type="Google" id="ProtNLM"/>
    </source>
</evidence>
<gene>
    <name evidence="2" type="ORF">QE367_001664</name>
</gene>
<protein>
    <recommendedName>
        <fullName evidence="4">Alternate-type signal peptide domain-containing protein</fullName>
    </recommendedName>
</protein>
<dbReference type="Proteomes" id="UP001260188">
    <property type="component" value="Unassembled WGS sequence"/>
</dbReference>
<dbReference type="InterPro" id="IPR006311">
    <property type="entry name" value="TAT_signal"/>
</dbReference>
<evidence type="ECO:0000313" key="2">
    <source>
        <dbReference type="EMBL" id="MDR6167460.1"/>
    </source>
</evidence>
<accession>A0ABU1I190</accession>
<dbReference type="EMBL" id="JAVIZA010000001">
    <property type="protein sequence ID" value="MDR6167460.1"/>
    <property type="molecule type" value="Genomic_DNA"/>
</dbReference>
<name>A0ABU1I190_9MICO</name>
<comment type="caution">
    <text evidence="2">The sequence shown here is derived from an EMBL/GenBank/DDBJ whole genome shotgun (WGS) entry which is preliminary data.</text>
</comment>
<reference evidence="2 3" key="1">
    <citation type="submission" date="2023-08" db="EMBL/GenBank/DDBJ databases">
        <title>Functional and genomic diversity of the sorghum phyllosphere microbiome.</title>
        <authorList>
            <person name="Shade A."/>
        </authorList>
    </citation>
    <scope>NUCLEOTIDE SEQUENCE [LARGE SCALE GENOMIC DNA]</scope>
    <source>
        <strain evidence="2 3">SORGH_AS_0919</strain>
    </source>
</reference>
<dbReference type="RefSeq" id="WP_309666005.1">
    <property type="nucleotide sequence ID" value="NZ_JAVIZA010000001.1"/>
</dbReference>